<proteinExistence type="predicted"/>
<evidence type="ECO:0000313" key="2">
    <source>
        <dbReference type="Proteomes" id="UP001185331"/>
    </source>
</evidence>
<protein>
    <submittedName>
        <fullName evidence="1">Uncharacterized protein</fullName>
    </submittedName>
</protein>
<evidence type="ECO:0000313" key="1">
    <source>
        <dbReference type="EMBL" id="MDR6218601.1"/>
    </source>
</evidence>
<organism evidence="1 2">
    <name type="scientific">Deinococcus soli</name>
    <name type="common">ex Cha et al. 2016</name>
    <dbReference type="NCBI Taxonomy" id="1309411"/>
    <lineage>
        <taxon>Bacteria</taxon>
        <taxon>Thermotogati</taxon>
        <taxon>Deinococcota</taxon>
        <taxon>Deinococci</taxon>
        <taxon>Deinococcales</taxon>
        <taxon>Deinococcaceae</taxon>
        <taxon>Deinococcus</taxon>
    </lineage>
</organism>
<sequence length="88" mass="9734">MAPRLYGQYGVEDVLLAHFPDEATHIKRLAQLLPEAELGSVAGAAARLCRWYQLLDRVAPGTYCLNDAGRARRAQLHAARRPRPQGPT</sequence>
<name>A0AAE4BND6_9DEIO</name>
<dbReference type="EMBL" id="JAVDQK010000005">
    <property type="protein sequence ID" value="MDR6218601.1"/>
    <property type="molecule type" value="Genomic_DNA"/>
</dbReference>
<dbReference type="AlphaFoldDB" id="A0AAE4BND6"/>
<dbReference type="RefSeq" id="WP_309852978.1">
    <property type="nucleotide sequence ID" value="NZ_JAVDQJ010000004.1"/>
</dbReference>
<accession>A0AAE4BND6</accession>
<comment type="caution">
    <text evidence="1">The sequence shown here is derived from an EMBL/GenBank/DDBJ whole genome shotgun (WGS) entry which is preliminary data.</text>
</comment>
<reference evidence="1" key="1">
    <citation type="submission" date="2023-07" db="EMBL/GenBank/DDBJ databases">
        <title>Sorghum-associated microbial communities from plants grown in Nebraska, USA.</title>
        <authorList>
            <person name="Schachtman D."/>
        </authorList>
    </citation>
    <scope>NUCLEOTIDE SEQUENCE</scope>
    <source>
        <strain evidence="1">BE330</strain>
    </source>
</reference>
<gene>
    <name evidence="1" type="ORF">J2Y00_002198</name>
</gene>
<dbReference type="Proteomes" id="UP001185331">
    <property type="component" value="Unassembled WGS sequence"/>
</dbReference>